<evidence type="ECO:0000256" key="5">
    <source>
        <dbReference type="SAM" id="MobiDB-lite"/>
    </source>
</evidence>
<dbReference type="EMBL" id="ASRX01000039">
    <property type="protein sequence ID" value="EYF04034.1"/>
    <property type="molecule type" value="Genomic_DNA"/>
</dbReference>
<dbReference type="AlphaFoldDB" id="A0A017T4A4"/>
<comment type="subcellular location">
    <subcellularLocation>
        <location evidence="1">Endomembrane system</location>
        <topology evidence="1">Multi-pass membrane protein</topology>
    </subcellularLocation>
</comment>
<dbReference type="Pfam" id="PF04134">
    <property type="entry name" value="DCC1-like"/>
    <property type="match status" value="1"/>
</dbReference>
<reference evidence="8 9" key="1">
    <citation type="submission" date="2013-05" db="EMBL/GenBank/DDBJ databases">
        <title>Genome assembly of Chondromyces apiculatus DSM 436.</title>
        <authorList>
            <person name="Sharma G."/>
            <person name="Khatri I."/>
            <person name="Kaur C."/>
            <person name="Mayilraj S."/>
            <person name="Subramanian S."/>
        </authorList>
    </citation>
    <scope>NUCLEOTIDE SEQUENCE [LARGE SCALE GENOMIC DNA]</scope>
    <source>
        <strain evidence="8 9">DSM 436</strain>
    </source>
</reference>
<dbReference type="PANTHER" id="PTHR39535:SF2">
    <property type="entry name" value="HTTM DOMAIN-CONTAINING PROTEIN"/>
    <property type="match status" value="1"/>
</dbReference>
<dbReference type="InterPro" id="IPR007263">
    <property type="entry name" value="DCC1-like"/>
</dbReference>
<evidence type="ECO:0000256" key="4">
    <source>
        <dbReference type="ARBA" id="ARBA00023136"/>
    </source>
</evidence>
<gene>
    <name evidence="8" type="ORF">CAP_4908</name>
</gene>
<dbReference type="OrthoDB" id="5479505at2"/>
<protein>
    <recommendedName>
        <fullName evidence="7">HTTM-like domain-containing protein</fullName>
    </recommendedName>
</protein>
<dbReference type="InterPro" id="IPR052964">
    <property type="entry name" value="Sporulation_signal_mat"/>
</dbReference>
<dbReference type="GO" id="GO:0012505">
    <property type="term" value="C:endomembrane system"/>
    <property type="evidence" value="ECO:0007669"/>
    <property type="project" value="UniProtKB-SubCell"/>
</dbReference>
<sequence length="735" mass="78065">MLTKLRDHFARIDARSLGLFRVVMGLVLVLDVLGRLQVARDFYANEGVLPNHNHLFNLRGKEEVWSLFHALSTQGEAYVGLLVALFVFLAFLVGWRTRVFHVLALVFAVSLTARNTLAEGVGSYASIALLAFTAFLPCGSRFSLDSLRASMALRDEQTSAELNDRRALPERTVNAVRLPGWSPVTVAAFGVLLQIVAIHACSALQKSGEAWRDGSALHYALHGDLWVSGLGAWVRGALGAGVLKGLTFGLRYAEIVIPVLLVVPVAFRWTRLAAAALMVVHGLVLALLFELGLYGGALVAAAALVVPVEAWAAFERSPKPGRMLTVIYDADCGMCLWLARLLKRFDLRTNITFQGNDDLSAMLVRRAGKKGVERAPLPAEITEELVQRTVVVVDVEGRVFLRTRAVAEIVTALPLGILAAPLRVVAPAFDVLYNAVATKRHRISVLMGKTSCAIPAAPARAVSPEVGAVEGAAGLTGEGAASEADEGSGTGDVADAGEVSGAQASVAGEAEAPGSAGAVALVHAVPEVSPARRTVRHVAGGLRELSAALVLAAMVVQTARQNPVPAALAGLPQPPLLATVSSFSRMLGRWDVMAPEPRRTNEMMIVDAQTRAGEAMDLFTGSAPEVDLAARGPLRMGQLWSSYLDRVRRPEFLEFQRAFRDYLGKGGPLRSRTGVDPIVAGLDAYWVVKPIAPPGGAPEGEAVGAGTREKLFTHGRGGLGTGMDAVPLARPGVRR</sequence>
<dbReference type="Proteomes" id="UP000019678">
    <property type="component" value="Unassembled WGS sequence"/>
</dbReference>
<dbReference type="RefSeq" id="WP_063748744.1">
    <property type="nucleotide sequence ID" value="NZ_ASRX01000039.1"/>
</dbReference>
<accession>A0A017T4A4</accession>
<feature type="transmembrane region" description="Helical" evidence="6">
    <location>
        <begin position="184"/>
        <end position="205"/>
    </location>
</feature>
<keyword evidence="9" id="KW-1185">Reference proteome</keyword>
<feature type="domain" description="HTTM-like" evidence="7">
    <location>
        <begin position="9"/>
        <end position="310"/>
    </location>
</feature>
<feature type="transmembrane region" description="Helical" evidence="6">
    <location>
        <begin position="255"/>
        <end position="288"/>
    </location>
</feature>
<keyword evidence="3 6" id="KW-1133">Transmembrane helix</keyword>
<dbReference type="STRING" id="1192034.CAP_4908"/>
<feature type="transmembrane region" description="Helical" evidence="6">
    <location>
        <begin position="12"/>
        <end position="33"/>
    </location>
</feature>
<evidence type="ECO:0000256" key="1">
    <source>
        <dbReference type="ARBA" id="ARBA00004127"/>
    </source>
</evidence>
<evidence type="ECO:0000313" key="9">
    <source>
        <dbReference type="Proteomes" id="UP000019678"/>
    </source>
</evidence>
<dbReference type="SMART" id="SM00752">
    <property type="entry name" value="HTTM"/>
    <property type="match status" value="1"/>
</dbReference>
<evidence type="ECO:0000313" key="8">
    <source>
        <dbReference type="EMBL" id="EYF04034.1"/>
    </source>
</evidence>
<dbReference type="GO" id="GO:0015035">
    <property type="term" value="F:protein-disulfide reductase activity"/>
    <property type="evidence" value="ECO:0007669"/>
    <property type="project" value="InterPro"/>
</dbReference>
<proteinExistence type="predicted"/>
<keyword evidence="4 6" id="KW-0472">Membrane</keyword>
<feature type="transmembrane region" description="Helical" evidence="6">
    <location>
        <begin position="294"/>
        <end position="314"/>
    </location>
</feature>
<feature type="transmembrane region" description="Helical" evidence="6">
    <location>
        <begin position="102"/>
        <end position="118"/>
    </location>
</feature>
<dbReference type="PANTHER" id="PTHR39535">
    <property type="entry name" value="SPORULATION-DELAYING PROTEIN SDPB"/>
    <property type="match status" value="1"/>
</dbReference>
<comment type="caution">
    <text evidence="8">The sequence shown here is derived from an EMBL/GenBank/DDBJ whole genome shotgun (WGS) entry which is preliminary data.</text>
</comment>
<evidence type="ECO:0000259" key="7">
    <source>
        <dbReference type="SMART" id="SM00752"/>
    </source>
</evidence>
<keyword evidence="2 6" id="KW-0812">Transmembrane</keyword>
<feature type="transmembrane region" description="Helical" evidence="6">
    <location>
        <begin position="77"/>
        <end position="95"/>
    </location>
</feature>
<feature type="transmembrane region" description="Helical" evidence="6">
    <location>
        <begin position="124"/>
        <end position="144"/>
    </location>
</feature>
<evidence type="ECO:0000256" key="6">
    <source>
        <dbReference type="SAM" id="Phobius"/>
    </source>
</evidence>
<name>A0A017T4A4_9BACT</name>
<evidence type="ECO:0000256" key="2">
    <source>
        <dbReference type="ARBA" id="ARBA00022692"/>
    </source>
</evidence>
<dbReference type="eggNOG" id="COG3011">
    <property type="taxonomic scope" value="Bacteria"/>
</dbReference>
<evidence type="ECO:0000256" key="3">
    <source>
        <dbReference type="ARBA" id="ARBA00022989"/>
    </source>
</evidence>
<feature type="region of interest" description="Disordered" evidence="5">
    <location>
        <begin position="476"/>
        <end position="496"/>
    </location>
</feature>
<organism evidence="8 9">
    <name type="scientific">Chondromyces apiculatus DSM 436</name>
    <dbReference type="NCBI Taxonomy" id="1192034"/>
    <lineage>
        <taxon>Bacteria</taxon>
        <taxon>Pseudomonadati</taxon>
        <taxon>Myxococcota</taxon>
        <taxon>Polyangia</taxon>
        <taxon>Polyangiales</taxon>
        <taxon>Polyangiaceae</taxon>
        <taxon>Chondromyces</taxon>
    </lineage>
</organism>
<dbReference type="InterPro" id="IPR011020">
    <property type="entry name" value="HTTM-like"/>
</dbReference>